<evidence type="ECO:0000259" key="11">
    <source>
        <dbReference type="SMART" id="SM01185"/>
    </source>
</evidence>
<dbReference type="PATRIC" id="fig|1339349.3.peg.1490"/>
<evidence type="ECO:0000256" key="6">
    <source>
        <dbReference type="ARBA" id="ARBA00022917"/>
    </source>
</evidence>
<sequence length="188" mass="21278">MINAQDIKIGTCIRMDGKLYFCIDFLHVKPGKGNTFMRTKLKDVVNGYVLERRFNIGEKLEDVRVERRPHQYLYHDGDNYQFMNQETFDQIPIAHDLINGVDFLLEGMIVDVVSDASTETVLYADVPIKVQQKITYTEPGLKGDTATNTLKPATVESGATVRVPLFINEGETIEIDTRDGSYVSRVKA</sequence>
<dbReference type="InterPro" id="IPR001059">
    <property type="entry name" value="Transl_elong_P/YeiP_cen"/>
</dbReference>
<dbReference type="InterPro" id="IPR013185">
    <property type="entry name" value="Transl_elong_KOW-like"/>
</dbReference>
<dbReference type="SUPFAM" id="SSF50104">
    <property type="entry name" value="Translation proteins SH3-like domain"/>
    <property type="match status" value="1"/>
</dbReference>
<dbReference type="FunFam" id="2.40.50.140:FF:000004">
    <property type="entry name" value="Elongation factor P"/>
    <property type="match status" value="1"/>
</dbReference>
<evidence type="ECO:0000256" key="4">
    <source>
        <dbReference type="ARBA" id="ARBA00022490"/>
    </source>
</evidence>
<dbReference type="PIRSF" id="PIRSF005901">
    <property type="entry name" value="EF-P"/>
    <property type="match status" value="1"/>
</dbReference>
<evidence type="ECO:0000256" key="9">
    <source>
        <dbReference type="RuleBase" id="RU004389"/>
    </source>
</evidence>
<evidence type="ECO:0000256" key="2">
    <source>
        <dbReference type="ARBA" id="ARBA00004815"/>
    </source>
</evidence>
<dbReference type="SMART" id="SM00841">
    <property type="entry name" value="Elong-fact-P_C"/>
    <property type="match status" value="1"/>
</dbReference>
<evidence type="ECO:0000313" key="12">
    <source>
        <dbReference type="EMBL" id="KDS52109.1"/>
    </source>
</evidence>
<proteinExistence type="inferred from homology"/>
<dbReference type="NCBIfam" id="NF001810">
    <property type="entry name" value="PRK00529.1"/>
    <property type="match status" value="1"/>
</dbReference>
<evidence type="ECO:0000256" key="8">
    <source>
        <dbReference type="NCBIfam" id="TIGR00038"/>
    </source>
</evidence>
<protein>
    <recommendedName>
        <fullName evidence="7 8">Elongation factor P</fullName>
        <shortName evidence="7">EF-P</shortName>
    </recommendedName>
</protein>
<dbReference type="CDD" id="cd04470">
    <property type="entry name" value="S1_EF-P_repeat_1"/>
    <property type="match status" value="1"/>
</dbReference>
<dbReference type="CDD" id="cd05794">
    <property type="entry name" value="S1_EF-P_repeat_2"/>
    <property type="match status" value="1"/>
</dbReference>
<dbReference type="GO" id="GO:0005829">
    <property type="term" value="C:cytosol"/>
    <property type="evidence" value="ECO:0007669"/>
    <property type="project" value="UniProtKB-ARBA"/>
</dbReference>
<dbReference type="GO" id="GO:0043043">
    <property type="term" value="P:peptide biosynthetic process"/>
    <property type="evidence" value="ECO:0007669"/>
    <property type="project" value="InterPro"/>
</dbReference>
<evidence type="ECO:0000256" key="1">
    <source>
        <dbReference type="ARBA" id="ARBA00004496"/>
    </source>
</evidence>
<comment type="function">
    <text evidence="7">Involved in peptide bond synthesis. Stimulates efficient translation and peptide-bond synthesis on native or reconstituted 70S ribosomes in vitro. Probably functions indirectly by altering the affinity of the ribosome for aminoacyl-tRNA, thus increasing their reactivity as acceptors for peptidyl transferase.</text>
</comment>
<organism evidence="12 13">
    <name type="scientific">Bacteroides uniformis str. 3978 T3 ii</name>
    <dbReference type="NCBI Taxonomy" id="1339349"/>
    <lineage>
        <taxon>Bacteria</taxon>
        <taxon>Pseudomonadati</taxon>
        <taxon>Bacteroidota</taxon>
        <taxon>Bacteroidia</taxon>
        <taxon>Bacteroidales</taxon>
        <taxon>Bacteroidaceae</taxon>
        <taxon>Bacteroides</taxon>
    </lineage>
</organism>
<accession>A0A078S4S3</accession>
<dbReference type="EMBL" id="JNHN01000162">
    <property type="protein sequence ID" value="KDS52109.1"/>
    <property type="molecule type" value="Genomic_DNA"/>
</dbReference>
<reference evidence="12 13" key="1">
    <citation type="submission" date="2014-04" db="EMBL/GenBank/DDBJ databases">
        <authorList>
            <person name="Sears C."/>
            <person name="Carroll K."/>
            <person name="Sack B.R."/>
            <person name="Qadri F."/>
            <person name="Myers L.L."/>
            <person name="Chung G.-T."/>
            <person name="Escheverria P."/>
            <person name="Fraser C.M."/>
            <person name="Sadzewicz L."/>
            <person name="Shefchek K.A."/>
            <person name="Tallon L."/>
            <person name="Das S.P."/>
            <person name="Daugherty S."/>
            <person name="Mongodin E.F."/>
        </authorList>
    </citation>
    <scope>NUCLEOTIDE SEQUENCE [LARGE SCALE GENOMIC DNA]</scope>
    <source>
        <strain evidence="12 13">3978 T3 ii</strain>
    </source>
</reference>
<dbReference type="SMART" id="SM01185">
    <property type="entry name" value="EFP"/>
    <property type="match status" value="1"/>
</dbReference>
<dbReference type="InterPro" id="IPR020599">
    <property type="entry name" value="Transl_elong_fac_P/YeiP"/>
</dbReference>
<dbReference type="UniPathway" id="UPA00345"/>
<dbReference type="AlphaFoldDB" id="A0A078S4S3"/>
<feature type="domain" description="Translation elongation factor P/YeiP central" evidence="11">
    <location>
        <begin position="67"/>
        <end position="122"/>
    </location>
</feature>
<dbReference type="HAMAP" id="MF_00141">
    <property type="entry name" value="EF_P"/>
    <property type="match status" value="1"/>
</dbReference>
<evidence type="ECO:0000256" key="5">
    <source>
        <dbReference type="ARBA" id="ARBA00022768"/>
    </source>
</evidence>
<dbReference type="FunFam" id="2.30.30.30:FF:000003">
    <property type="entry name" value="Elongation factor P"/>
    <property type="match status" value="1"/>
</dbReference>
<keyword evidence="4 7" id="KW-0963">Cytoplasm</keyword>
<name>A0A078S4S3_BACUN</name>
<dbReference type="InterPro" id="IPR014722">
    <property type="entry name" value="Rib_uL2_dom2"/>
</dbReference>
<dbReference type="Pfam" id="PF08207">
    <property type="entry name" value="EFP_N"/>
    <property type="match status" value="1"/>
</dbReference>
<feature type="domain" description="Elongation factor P C-terminal" evidence="10">
    <location>
        <begin position="130"/>
        <end position="185"/>
    </location>
</feature>
<dbReference type="GeneID" id="99749822"/>
<comment type="caution">
    <text evidence="12">The sequence shown here is derived from an EMBL/GenBank/DDBJ whole genome shotgun (WGS) entry which is preliminary data.</text>
</comment>
<evidence type="ECO:0000256" key="3">
    <source>
        <dbReference type="ARBA" id="ARBA00009479"/>
    </source>
</evidence>
<dbReference type="Gene3D" id="2.30.30.30">
    <property type="match status" value="1"/>
</dbReference>
<keyword evidence="5 7" id="KW-0251">Elongation factor</keyword>
<comment type="subcellular location">
    <subcellularLocation>
        <location evidence="1 7">Cytoplasm</location>
    </subcellularLocation>
</comment>
<gene>
    <name evidence="7 12" type="primary">efp</name>
    <name evidence="12" type="ORF">M094_0211</name>
</gene>
<dbReference type="Pfam" id="PF09285">
    <property type="entry name" value="Elong-fact-P_C"/>
    <property type="match status" value="1"/>
</dbReference>
<dbReference type="SUPFAM" id="SSF50249">
    <property type="entry name" value="Nucleic acid-binding proteins"/>
    <property type="match status" value="2"/>
</dbReference>
<dbReference type="InterPro" id="IPR012340">
    <property type="entry name" value="NA-bd_OB-fold"/>
</dbReference>
<dbReference type="PANTHER" id="PTHR30053:SF12">
    <property type="entry name" value="ELONGATION FACTOR P (EF-P) FAMILY PROTEIN"/>
    <property type="match status" value="1"/>
</dbReference>
<dbReference type="GO" id="GO:0003746">
    <property type="term" value="F:translation elongation factor activity"/>
    <property type="evidence" value="ECO:0007669"/>
    <property type="project" value="UniProtKB-UniRule"/>
</dbReference>
<evidence type="ECO:0000256" key="7">
    <source>
        <dbReference type="HAMAP-Rule" id="MF_00141"/>
    </source>
</evidence>
<dbReference type="NCBIfam" id="TIGR00038">
    <property type="entry name" value="efp"/>
    <property type="match status" value="1"/>
</dbReference>
<dbReference type="InterPro" id="IPR011768">
    <property type="entry name" value="Transl_elongation_fac_P"/>
</dbReference>
<dbReference type="RefSeq" id="WP_005825176.1">
    <property type="nucleotide sequence ID" value="NZ_JNHN01000162.1"/>
</dbReference>
<keyword evidence="6 7" id="KW-0648">Protein biosynthesis</keyword>
<comment type="similarity">
    <text evidence="3 7 9">Belongs to the elongation factor P family.</text>
</comment>
<evidence type="ECO:0000313" key="13">
    <source>
        <dbReference type="Proteomes" id="UP000028013"/>
    </source>
</evidence>
<dbReference type="Pfam" id="PF01132">
    <property type="entry name" value="EFP"/>
    <property type="match status" value="1"/>
</dbReference>
<evidence type="ECO:0000259" key="10">
    <source>
        <dbReference type="SMART" id="SM00841"/>
    </source>
</evidence>
<dbReference type="InterPro" id="IPR013852">
    <property type="entry name" value="Transl_elong_P/YeiP_CS"/>
</dbReference>
<dbReference type="PROSITE" id="PS01275">
    <property type="entry name" value="EFP"/>
    <property type="match status" value="1"/>
</dbReference>
<dbReference type="InterPro" id="IPR008991">
    <property type="entry name" value="Translation_prot_SH3-like_sf"/>
</dbReference>
<dbReference type="InterPro" id="IPR015365">
    <property type="entry name" value="Elong-fact-P_C"/>
</dbReference>
<dbReference type="FunFam" id="2.40.50.140:FF:000009">
    <property type="entry name" value="Elongation factor P"/>
    <property type="match status" value="1"/>
</dbReference>
<dbReference type="Gene3D" id="2.40.50.140">
    <property type="entry name" value="Nucleic acid-binding proteins"/>
    <property type="match status" value="2"/>
</dbReference>
<dbReference type="PANTHER" id="PTHR30053">
    <property type="entry name" value="ELONGATION FACTOR P"/>
    <property type="match status" value="1"/>
</dbReference>
<comment type="pathway">
    <text evidence="2 7">Protein biosynthesis; polypeptide chain elongation.</text>
</comment>
<dbReference type="Proteomes" id="UP000028013">
    <property type="component" value="Unassembled WGS sequence"/>
</dbReference>